<protein>
    <recommendedName>
        <fullName evidence="4">F-actin-capping protein subunit alpha</fullName>
    </recommendedName>
</protein>
<dbReference type="SUPFAM" id="SSF90096">
    <property type="entry name" value="Subunits of heterodimeric actin filament capping protein Capz"/>
    <property type="match status" value="1"/>
</dbReference>
<dbReference type="HOGENOM" id="CLU_045161_3_0_1"/>
<dbReference type="PANTHER" id="PTHR10653:SF0">
    <property type="entry name" value="F-ACTIN-CAPPING PROTEIN SUBUNIT ALPHA"/>
    <property type="match status" value="1"/>
</dbReference>
<dbReference type="GO" id="GO:0000131">
    <property type="term" value="C:incipient cellular bud site"/>
    <property type="evidence" value="ECO:0007669"/>
    <property type="project" value="EnsemblFungi"/>
</dbReference>
<dbReference type="InParanoid" id="C4R384"/>
<dbReference type="GO" id="GO:0110085">
    <property type="term" value="C:mitotic actomyosin contractile ring"/>
    <property type="evidence" value="ECO:0007669"/>
    <property type="project" value="EnsemblFungi"/>
</dbReference>
<dbReference type="GO" id="GO:0030479">
    <property type="term" value="C:actin cortical patch"/>
    <property type="evidence" value="ECO:0007669"/>
    <property type="project" value="EnsemblFungi"/>
</dbReference>
<keyword evidence="2 4" id="KW-0009">Actin-binding</keyword>
<dbReference type="GO" id="GO:0030036">
    <property type="term" value="P:actin cytoskeleton organization"/>
    <property type="evidence" value="ECO:0007669"/>
    <property type="project" value="TreeGrafter"/>
</dbReference>
<evidence type="ECO:0000256" key="2">
    <source>
        <dbReference type="ARBA" id="ARBA00023203"/>
    </source>
</evidence>
<organism evidence="5 6">
    <name type="scientific">Komagataella phaffii (strain GS115 / ATCC 20864)</name>
    <name type="common">Yeast</name>
    <name type="synonym">Pichia pastoris</name>
    <dbReference type="NCBI Taxonomy" id="644223"/>
    <lineage>
        <taxon>Eukaryota</taxon>
        <taxon>Fungi</taxon>
        <taxon>Dikarya</taxon>
        <taxon>Ascomycota</taxon>
        <taxon>Saccharomycotina</taxon>
        <taxon>Pichiomycetes</taxon>
        <taxon>Pichiales</taxon>
        <taxon>Pichiaceae</taxon>
        <taxon>Komagataella</taxon>
    </lineage>
</organism>
<dbReference type="GeneID" id="8199617"/>
<dbReference type="AlphaFoldDB" id="C4R384"/>
<dbReference type="GO" id="GO:0005934">
    <property type="term" value="C:cellular bud tip"/>
    <property type="evidence" value="ECO:0007669"/>
    <property type="project" value="EnsemblFungi"/>
</dbReference>
<dbReference type="FunCoup" id="C4R384">
    <property type="interactions" value="829"/>
</dbReference>
<dbReference type="GO" id="GO:0008290">
    <property type="term" value="C:F-actin capping protein complex"/>
    <property type="evidence" value="ECO:0007669"/>
    <property type="project" value="UniProtKB-UniRule"/>
</dbReference>
<evidence type="ECO:0000256" key="4">
    <source>
        <dbReference type="RuleBase" id="RU365077"/>
    </source>
</evidence>
<dbReference type="Proteomes" id="UP000000314">
    <property type="component" value="Chromosome 3"/>
</dbReference>
<keyword evidence="6" id="KW-1185">Reference proteome</keyword>
<comment type="subunit">
    <text evidence="4">Heterodimer of an alpha and a beta subunit.</text>
</comment>
<gene>
    <name evidence="5" type="ordered locus">PAS_c131_0006</name>
</gene>
<dbReference type="PRINTS" id="PR00191">
    <property type="entry name" value="FACTINCAPA"/>
</dbReference>
<evidence type="ECO:0000313" key="6">
    <source>
        <dbReference type="Proteomes" id="UP000000314"/>
    </source>
</evidence>
<dbReference type="KEGG" id="ppa:PAS_c131_0006"/>
<dbReference type="InterPro" id="IPR042276">
    <property type="entry name" value="CapZ_alpha/beta_2"/>
</dbReference>
<dbReference type="RefSeq" id="XP_002493397.1">
    <property type="nucleotide sequence ID" value="XM_002493352.1"/>
</dbReference>
<dbReference type="PANTHER" id="PTHR10653">
    <property type="entry name" value="F-ACTIN-CAPPING PROTEIN SUBUNIT ALPHA"/>
    <property type="match status" value="1"/>
</dbReference>
<reference evidence="5 6" key="1">
    <citation type="journal article" date="2009" name="Nat. Biotechnol.">
        <title>Genome sequence of the recombinant protein production host Pichia pastoris.</title>
        <authorList>
            <person name="De Schutter K."/>
            <person name="Lin Y.C."/>
            <person name="Tiels P."/>
            <person name="Van Hecke A."/>
            <person name="Glinka S."/>
            <person name="Weber-Lehmann J."/>
            <person name="Rouze P."/>
            <person name="Van de Peer Y."/>
            <person name="Callewaert N."/>
        </authorList>
    </citation>
    <scope>NUCLEOTIDE SEQUENCE [LARGE SCALE GENOMIC DNA]</scope>
    <source>
        <strain evidence="6">GS115 / ATCC 20864</strain>
    </source>
</reference>
<dbReference type="GO" id="GO:0051016">
    <property type="term" value="P:barbed-end actin filament capping"/>
    <property type="evidence" value="ECO:0007669"/>
    <property type="project" value="UniProtKB-UniRule"/>
</dbReference>
<comment type="function">
    <text evidence="3 4">F-actin-capping proteins bind in a Ca(2+)-independent manner to the fast growing ends of actin filaments (barbed end) thereby blocking the exchange of subunits at these ends. Unlike other capping proteins (such as gelsolin and severin), these proteins do not sever actin filaments.</text>
</comment>
<dbReference type="GO" id="GO:0051015">
    <property type="term" value="F:actin filament binding"/>
    <property type="evidence" value="ECO:0007669"/>
    <property type="project" value="EnsemblFungi"/>
</dbReference>
<dbReference type="SMR" id="C4R384"/>
<dbReference type="InterPro" id="IPR037282">
    <property type="entry name" value="CapZ_alpha/beta"/>
</dbReference>
<comment type="similarity">
    <text evidence="4">Belongs to the F-actin-capping protein alpha subunit family.</text>
</comment>
<dbReference type="OrthoDB" id="340550at2759"/>
<evidence type="ECO:0000256" key="1">
    <source>
        <dbReference type="ARBA" id="ARBA00022467"/>
    </source>
</evidence>
<name>C4R384_KOMPG</name>
<dbReference type="eggNOG" id="KOG0836">
    <property type="taxonomic scope" value="Eukaryota"/>
</dbReference>
<sequence length="273" mass="31798">MIELDFKTYSNSSMSIISEFVQDIPPGEAKPVIRDLKLVAAEFGAEIKNEFETHVLNSDFHLVQDTSQGLLAIVSRYTQRGTKFIDYASNLKFHYDFVDQKSMDTEEFSEDILPEYNSVDKELEKYTQEHFPDSYKVVLTPFEEGFHVIIVDVRYNDKNFYNGKWQSFYTFNRVKGLISGQVRIKIHYYEDGNVTLNSHKRLNPTETTVTDIVNHIKSFEDDYQRNLLSSFNNLNEIVFRNLRRQLPINRSKVQWGKSIGTYKLGQDIGGGRE</sequence>
<dbReference type="Pfam" id="PF01267">
    <property type="entry name" value="F-actin_cap_A"/>
    <property type="match status" value="1"/>
</dbReference>
<dbReference type="Gene3D" id="3.90.1150.210">
    <property type="entry name" value="F-actin capping protein, beta subunit"/>
    <property type="match status" value="1"/>
</dbReference>
<proteinExistence type="inferred from homology"/>
<evidence type="ECO:0000313" key="5">
    <source>
        <dbReference type="EMBL" id="CAY71218.1"/>
    </source>
</evidence>
<dbReference type="InterPro" id="IPR002189">
    <property type="entry name" value="CapZ_alpha"/>
</dbReference>
<dbReference type="Gene3D" id="3.30.1140.60">
    <property type="entry name" value="F-actin capping protein, alpha subunit"/>
    <property type="match status" value="1"/>
</dbReference>
<dbReference type="OMA" id="VACIEDH"/>
<dbReference type="InterPro" id="IPR042489">
    <property type="entry name" value="CapZ_alpha_1"/>
</dbReference>
<dbReference type="STRING" id="644223.C4R384"/>
<dbReference type="EMBL" id="FN392321">
    <property type="protein sequence ID" value="CAY71218.1"/>
    <property type="molecule type" value="Genomic_DNA"/>
</dbReference>
<keyword evidence="1 4" id="KW-0117">Actin capping</keyword>
<evidence type="ECO:0000256" key="3">
    <source>
        <dbReference type="ARBA" id="ARBA00025389"/>
    </source>
</evidence>
<accession>C4R384</accession>